<name>W4FJ62_APHAT</name>
<sequence>MPSPATPHQPNHDKCKLSDLERRAIYETLLGRSNNGRIAHGEYTTTAATSQCHWKTFARIWKRGQESLRNGSVVAVVNARFKGNSGPKVQRSPSDIRAAVKAVPLVARQILRSVAEHSGVPKTTLVRHMAEEDQLKSKSSYSKPFLTEDNERSRVMEKTLENMGKNDYKLPHMRKDASIKDLSLFNVNCDPAIHRSAQAFLSTVNSQVQ</sequence>
<dbReference type="InterPro" id="IPR056671">
    <property type="entry name" value="DUF7769"/>
</dbReference>
<organism evidence="2">
    <name type="scientific">Aphanomyces astaci</name>
    <name type="common">Crayfish plague agent</name>
    <dbReference type="NCBI Taxonomy" id="112090"/>
    <lineage>
        <taxon>Eukaryota</taxon>
        <taxon>Sar</taxon>
        <taxon>Stramenopiles</taxon>
        <taxon>Oomycota</taxon>
        <taxon>Saprolegniomycetes</taxon>
        <taxon>Saprolegniales</taxon>
        <taxon>Verrucalvaceae</taxon>
        <taxon>Aphanomyces</taxon>
    </lineage>
</organism>
<dbReference type="OrthoDB" id="127469at2759"/>
<dbReference type="PANTHER" id="PTHR33889">
    <property type="entry name" value="OS04G0681850 PROTEIN"/>
    <property type="match status" value="1"/>
</dbReference>
<dbReference type="EMBL" id="KI913205">
    <property type="protein sequence ID" value="ETV66879.1"/>
    <property type="molecule type" value="Genomic_DNA"/>
</dbReference>
<evidence type="ECO:0000313" key="2">
    <source>
        <dbReference type="EMBL" id="ETV66879.1"/>
    </source>
</evidence>
<gene>
    <name evidence="2" type="ORF">H257_16809</name>
</gene>
<dbReference type="VEuPathDB" id="FungiDB:H257_16809"/>
<dbReference type="PANTHER" id="PTHR33889:SF7">
    <property type="entry name" value="OS04G0681850 PROTEIN"/>
    <property type="match status" value="1"/>
</dbReference>
<proteinExistence type="predicted"/>
<evidence type="ECO:0000259" key="1">
    <source>
        <dbReference type="Pfam" id="PF24964"/>
    </source>
</evidence>
<protein>
    <recommendedName>
        <fullName evidence="1">DUF7769 domain-containing protein</fullName>
    </recommendedName>
</protein>
<dbReference type="AlphaFoldDB" id="W4FJ62"/>
<accession>W4FJ62</accession>
<reference evidence="2" key="1">
    <citation type="submission" date="2013-12" db="EMBL/GenBank/DDBJ databases">
        <title>The Genome Sequence of Aphanomyces astaci APO3.</title>
        <authorList>
            <consortium name="The Broad Institute Genomics Platform"/>
            <person name="Russ C."/>
            <person name="Tyler B."/>
            <person name="van West P."/>
            <person name="Dieguez-Uribeondo J."/>
            <person name="Young S.K."/>
            <person name="Zeng Q."/>
            <person name="Gargeya S."/>
            <person name="Fitzgerald M."/>
            <person name="Abouelleil A."/>
            <person name="Alvarado L."/>
            <person name="Chapman S.B."/>
            <person name="Gainer-Dewar J."/>
            <person name="Goldberg J."/>
            <person name="Griggs A."/>
            <person name="Gujja S."/>
            <person name="Hansen M."/>
            <person name="Howarth C."/>
            <person name="Imamovic A."/>
            <person name="Ireland A."/>
            <person name="Larimer J."/>
            <person name="McCowan C."/>
            <person name="Murphy C."/>
            <person name="Pearson M."/>
            <person name="Poon T.W."/>
            <person name="Priest M."/>
            <person name="Roberts A."/>
            <person name="Saif S."/>
            <person name="Shea T."/>
            <person name="Sykes S."/>
            <person name="Wortman J."/>
            <person name="Nusbaum C."/>
            <person name="Birren B."/>
        </authorList>
    </citation>
    <scope>NUCLEOTIDE SEQUENCE [LARGE SCALE GENOMIC DNA]</scope>
    <source>
        <strain evidence="2">APO3</strain>
    </source>
</reference>
<dbReference type="RefSeq" id="XP_009843682.1">
    <property type="nucleotide sequence ID" value="XM_009845380.1"/>
</dbReference>
<dbReference type="GeneID" id="20818805"/>
<dbReference type="Pfam" id="PF24964">
    <property type="entry name" value="DUF7769"/>
    <property type="match status" value="1"/>
</dbReference>
<feature type="domain" description="DUF7769" evidence="1">
    <location>
        <begin position="17"/>
        <end position="71"/>
    </location>
</feature>